<dbReference type="InterPro" id="IPR017904">
    <property type="entry name" value="ADF/Cofilin"/>
</dbReference>
<feature type="domain" description="ADF-H" evidence="6">
    <location>
        <begin position="2"/>
        <end position="136"/>
    </location>
</feature>
<dbReference type="Pfam" id="PF00241">
    <property type="entry name" value="Cofilin_ADF"/>
    <property type="match status" value="1"/>
</dbReference>
<dbReference type="InterPro" id="IPR029006">
    <property type="entry name" value="ADF-H/Gelsolin-like_dom_sf"/>
</dbReference>
<dbReference type="GO" id="GO:0003779">
    <property type="term" value="F:actin binding"/>
    <property type="evidence" value="ECO:0007669"/>
    <property type="project" value="UniProtKB-KW"/>
</dbReference>
<reference evidence="7 8" key="1">
    <citation type="submission" date="2016-07" db="EMBL/GenBank/DDBJ databases">
        <title>Pervasive Adenine N6-methylation of Active Genes in Fungi.</title>
        <authorList>
            <consortium name="DOE Joint Genome Institute"/>
            <person name="Mondo S.J."/>
            <person name="Dannebaum R.O."/>
            <person name="Kuo R.C."/>
            <person name="Labutti K."/>
            <person name="Haridas S."/>
            <person name="Kuo A."/>
            <person name="Salamov A."/>
            <person name="Ahrendt S.R."/>
            <person name="Lipzen A."/>
            <person name="Sullivan W."/>
            <person name="Andreopoulos W.B."/>
            <person name="Clum A."/>
            <person name="Lindquist E."/>
            <person name="Daum C."/>
            <person name="Ramamoorthy G.K."/>
            <person name="Gryganskyi A."/>
            <person name="Culley D."/>
            <person name="Magnuson J.K."/>
            <person name="James T.Y."/>
            <person name="O'Malley M.A."/>
            <person name="Stajich J.E."/>
            <person name="Spatafora J.W."/>
            <person name="Visel A."/>
            <person name="Grigoriev I.V."/>
        </authorList>
    </citation>
    <scope>NUCLEOTIDE SEQUENCE [LARGE SCALE GENOMIC DNA]</scope>
    <source>
        <strain evidence="7 8">PL171</strain>
    </source>
</reference>
<dbReference type="InterPro" id="IPR002108">
    <property type="entry name" value="ADF-H"/>
</dbReference>
<evidence type="ECO:0000256" key="2">
    <source>
        <dbReference type="ARBA" id="ARBA00006844"/>
    </source>
</evidence>
<accession>A0A1Y2HN80</accession>
<organism evidence="7 8">
    <name type="scientific">Catenaria anguillulae PL171</name>
    <dbReference type="NCBI Taxonomy" id="765915"/>
    <lineage>
        <taxon>Eukaryota</taxon>
        <taxon>Fungi</taxon>
        <taxon>Fungi incertae sedis</taxon>
        <taxon>Blastocladiomycota</taxon>
        <taxon>Blastocladiomycetes</taxon>
        <taxon>Blastocladiales</taxon>
        <taxon>Catenariaceae</taxon>
        <taxon>Catenaria</taxon>
    </lineage>
</organism>
<keyword evidence="8" id="KW-1185">Reference proteome</keyword>
<dbReference type="GO" id="GO:0016363">
    <property type="term" value="C:nuclear matrix"/>
    <property type="evidence" value="ECO:0007669"/>
    <property type="project" value="UniProtKB-SubCell"/>
</dbReference>
<gene>
    <name evidence="7" type="ORF">BCR44DRAFT_1434188</name>
</gene>
<dbReference type="CDD" id="cd11286">
    <property type="entry name" value="ADF_cofilin_like"/>
    <property type="match status" value="1"/>
</dbReference>
<dbReference type="EMBL" id="MCFL01000022">
    <property type="protein sequence ID" value="ORZ35424.1"/>
    <property type="molecule type" value="Genomic_DNA"/>
</dbReference>
<evidence type="ECO:0000256" key="5">
    <source>
        <dbReference type="ARBA" id="ARBA00032427"/>
    </source>
</evidence>
<dbReference type="PANTHER" id="PTHR11913">
    <property type="entry name" value="COFILIN-RELATED"/>
    <property type="match status" value="1"/>
</dbReference>
<evidence type="ECO:0000259" key="6">
    <source>
        <dbReference type="PROSITE" id="PS51263"/>
    </source>
</evidence>
<comment type="subcellular location">
    <subcellularLocation>
        <location evidence="1">Nucleus matrix</location>
    </subcellularLocation>
</comment>
<dbReference type="SUPFAM" id="SSF55753">
    <property type="entry name" value="Actin depolymerizing proteins"/>
    <property type="match status" value="1"/>
</dbReference>
<name>A0A1Y2HN80_9FUNG</name>
<dbReference type="STRING" id="765915.A0A1Y2HN80"/>
<evidence type="ECO:0000256" key="3">
    <source>
        <dbReference type="ARBA" id="ARBA00015630"/>
    </source>
</evidence>
<dbReference type="AlphaFoldDB" id="A0A1Y2HN80"/>
<dbReference type="SMART" id="SM00102">
    <property type="entry name" value="ADF"/>
    <property type="match status" value="1"/>
</dbReference>
<sequence>MSTGVAVNDQCLEVFNELKLGKKYSYIIYKLNEGMTEIVVEKTADAGAPYSEFVGCLPATDCRYCVFDFKYEHAEGGERNKILFVSWSPDDAKIRAKMTYAGSKDAIRRKLVGVHTEIQATDFSEVAQDTVLEKVSRV</sequence>
<dbReference type="Gene3D" id="3.40.20.10">
    <property type="entry name" value="Severin"/>
    <property type="match status" value="1"/>
</dbReference>
<comment type="caution">
    <text evidence="7">The sequence shown here is derived from an EMBL/GenBank/DDBJ whole genome shotgun (WGS) entry which is preliminary data.</text>
</comment>
<dbReference type="Proteomes" id="UP000193411">
    <property type="component" value="Unassembled WGS sequence"/>
</dbReference>
<keyword evidence="4" id="KW-0009">Actin-binding</keyword>
<evidence type="ECO:0000313" key="8">
    <source>
        <dbReference type="Proteomes" id="UP000193411"/>
    </source>
</evidence>
<evidence type="ECO:0000256" key="4">
    <source>
        <dbReference type="ARBA" id="ARBA00023203"/>
    </source>
</evidence>
<dbReference type="GO" id="GO:0015629">
    <property type="term" value="C:actin cytoskeleton"/>
    <property type="evidence" value="ECO:0007669"/>
    <property type="project" value="InterPro"/>
</dbReference>
<protein>
    <recommendedName>
        <fullName evidence="3">Cofilin</fullName>
    </recommendedName>
    <alternativeName>
        <fullName evidence="5">Actin-depolymerizing factor 1</fullName>
    </alternativeName>
</protein>
<proteinExistence type="inferred from homology"/>
<dbReference type="GO" id="GO:0030042">
    <property type="term" value="P:actin filament depolymerization"/>
    <property type="evidence" value="ECO:0007669"/>
    <property type="project" value="InterPro"/>
</dbReference>
<dbReference type="PROSITE" id="PS51263">
    <property type="entry name" value="ADF_H"/>
    <property type="match status" value="1"/>
</dbReference>
<evidence type="ECO:0000256" key="1">
    <source>
        <dbReference type="ARBA" id="ARBA00004109"/>
    </source>
</evidence>
<evidence type="ECO:0000313" key="7">
    <source>
        <dbReference type="EMBL" id="ORZ35424.1"/>
    </source>
</evidence>
<dbReference type="OrthoDB" id="10249245at2759"/>
<comment type="similarity">
    <text evidence="2">Belongs to the actin-binding proteins ADF family.</text>
</comment>